<dbReference type="InterPro" id="IPR006047">
    <property type="entry name" value="GH13_cat_dom"/>
</dbReference>
<dbReference type="OrthoDB" id="18347at2157"/>
<reference evidence="7" key="1">
    <citation type="submission" date="2016-10" db="EMBL/GenBank/DDBJ databases">
        <authorList>
            <person name="Varghese N."/>
            <person name="Submissions S."/>
        </authorList>
    </citation>
    <scope>NUCLEOTIDE SEQUENCE [LARGE SCALE GENOMIC DNA]</scope>
    <source>
        <strain evidence="7">RD 26</strain>
    </source>
</reference>
<accession>A0A1I6H9Z0</accession>
<name>A0A1I6H9Z0_HALSD</name>
<keyword evidence="4" id="KW-0326">Glycosidase</keyword>
<dbReference type="RefSeq" id="WP_092923298.1">
    <property type="nucleotide sequence ID" value="NZ_FOYN01000003.1"/>
</dbReference>
<proteinExistence type="inferred from homology"/>
<evidence type="ECO:0000256" key="3">
    <source>
        <dbReference type="ARBA" id="ARBA00023180"/>
    </source>
</evidence>
<dbReference type="FunFam" id="2.60.40.1180:FF:000007">
    <property type="entry name" value="Sucrose isomerase"/>
    <property type="match status" value="1"/>
</dbReference>
<feature type="domain" description="Glycosyl hydrolase family 13 catalytic" evidence="5">
    <location>
        <begin position="22"/>
        <end position="428"/>
    </location>
</feature>
<dbReference type="GO" id="GO:0009313">
    <property type="term" value="P:oligosaccharide catabolic process"/>
    <property type="evidence" value="ECO:0007669"/>
    <property type="project" value="TreeGrafter"/>
</dbReference>
<evidence type="ECO:0000256" key="1">
    <source>
        <dbReference type="ARBA" id="ARBA00008061"/>
    </source>
</evidence>
<dbReference type="Pfam" id="PF16657">
    <property type="entry name" value="Malt_amylase_C"/>
    <property type="match status" value="1"/>
</dbReference>
<dbReference type="NCBIfam" id="NF008183">
    <property type="entry name" value="PRK10933.1"/>
    <property type="match status" value="1"/>
</dbReference>
<evidence type="ECO:0000313" key="6">
    <source>
        <dbReference type="EMBL" id="SFR51349.1"/>
    </source>
</evidence>
<evidence type="ECO:0000256" key="4">
    <source>
        <dbReference type="ARBA" id="ARBA00023295"/>
    </source>
</evidence>
<dbReference type="Pfam" id="PF00128">
    <property type="entry name" value="Alpha-amylase"/>
    <property type="match status" value="1"/>
</dbReference>
<dbReference type="PANTHER" id="PTHR10357:SF184">
    <property type="entry name" value="OLIGO-1,6-GLUCOSIDASE 1"/>
    <property type="match status" value="1"/>
</dbReference>
<dbReference type="EMBL" id="FOYN01000003">
    <property type="protein sequence ID" value="SFR51349.1"/>
    <property type="molecule type" value="Genomic_DNA"/>
</dbReference>
<dbReference type="Proteomes" id="UP000198932">
    <property type="component" value="Unassembled WGS sequence"/>
</dbReference>
<dbReference type="GO" id="GO:0004556">
    <property type="term" value="F:alpha-amylase activity"/>
    <property type="evidence" value="ECO:0007669"/>
    <property type="project" value="TreeGrafter"/>
</dbReference>
<dbReference type="SUPFAM" id="SSF51445">
    <property type="entry name" value="(Trans)glycosidases"/>
    <property type="match status" value="1"/>
</dbReference>
<dbReference type="InterPro" id="IPR017853">
    <property type="entry name" value="GH"/>
</dbReference>
<gene>
    <name evidence="6" type="ORF">SAMN04487937_2602</name>
</gene>
<keyword evidence="2" id="KW-0378">Hydrolase</keyword>
<keyword evidence="7" id="KW-1185">Reference proteome</keyword>
<dbReference type="STRING" id="35743.SAMN04487937_2602"/>
<evidence type="ECO:0000256" key="2">
    <source>
        <dbReference type="ARBA" id="ARBA00022801"/>
    </source>
</evidence>
<dbReference type="AlphaFoldDB" id="A0A1I6H9Z0"/>
<evidence type="ECO:0000259" key="5">
    <source>
        <dbReference type="SMART" id="SM00642"/>
    </source>
</evidence>
<keyword evidence="3" id="KW-0325">Glycoprotein</keyword>
<evidence type="ECO:0000313" key="7">
    <source>
        <dbReference type="Proteomes" id="UP000198932"/>
    </source>
</evidence>
<dbReference type="Gene3D" id="3.20.20.80">
    <property type="entry name" value="Glycosidases"/>
    <property type="match status" value="1"/>
</dbReference>
<dbReference type="FunFam" id="3.90.400.10:FF:000001">
    <property type="entry name" value="Maltase A3, isoform A"/>
    <property type="match status" value="1"/>
</dbReference>
<dbReference type="InterPro" id="IPR045857">
    <property type="entry name" value="O16G_dom_2"/>
</dbReference>
<dbReference type="SMART" id="SM00642">
    <property type="entry name" value="Aamy"/>
    <property type="match status" value="1"/>
</dbReference>
<organism evidence="6 7">
    <name type="scientific">Halorubrum sodomense</name>
    <dbReference type="NCBI Taxonomy" id="35743"/>
    <lineage>
        <taxon>Archaea</taxon>
        <taxon>Methanobacteriati</taxon>
        <taxon>Methanobacteriota</taxon>
        <taxon>Stenosarchaea group</taxon>
        <taxon>Halobacteria</taxon>
        <taxon>Halobacteriales</taxon>
        <taxon>Haloferacaceae</taxon>
        <taxon>Halorubrum</taxon>
    </lineage>
</organism>
<protein>
    <submittedName>
        <fullName evidence="6">Oligo-1,6-glucosidase</fullName>
    </submittedName>
</protein>
<dbReference type="InterPro" id="IPR013780">
    <property type="entry name" value="Glyco_hydro_b"/>
</dbReference>
<dbReference type="PANTHER" id="PTHR10357">
    <property type="entry name" value="ALPHA-AMYLASE FAMILY MEMBER"/>
    <property type="match status" value="1"/>
</dbReference>
<dbReference type="CDD" id="cd11333">
    <property type="entry name" value="AmyAc_SI_OligoGlu_DGase"/>
    <property type="match status" value="1"/>
</dbReference>
<dbReference type="SUPFAM" id="SSF51011">
    <property type="entry name" value="Glycosyl hydrolase domain"/>
    <property type="match status" value="1"/>
</dbReference>
<comment type="similarity">
    <text evidence="1">Belongs to the glycosyl hydrolase 13 family.</text>
</comment>
<sequence>MTSGGDAADPDRSWWKESVVYQIYPRSFNDSDGDGIGDLRGITQKADYLDELGIDVVWLCPVYDSPQEDNGYDIRDYRAIDPEFGTMADWEALRDALHDRDVRLVMDLVVNHTSAEHEWFQRSRREEAGYEDYYHWVEGSPDEPPNNWESFFGGSAWSYDETRGAWYLHLFHGNQPDLNWRNPRVRESVTELIRWWLDKDVDGFRMDALNPLSKPAGYPDGDPDGDVVGEEQFFNGPRLEEYLSEIVETTSGRDAMTVAEMSHTDVDTAASYLGDDGVGLGMLFQSAHMEVDAGPDGIWDPSGPGEFDLPTFKRVMDRCQEGLRGRGWNAVFLGNHDQPRIVSRFGDDGEYRRESATLLATFLLTLSGTPYVYQGDEIGMTNAAFESLDEIDDVETIGAVEALTRRDGVDSFADVAHLVNYWSRDHARTPMQWSDEAHAGFTDGDPWFPVNDNYGEINVEKERSREDSVWHYYRRLIELRHDTDALVYGEYDLLLPDHPSVYAYTRTLGGERLLVVLNWSDAAATFEPEAIEPEAIEPADVETLAGNYDESPTDPMSSAFRPYEAAVYQI</sequence>
<dbReference type="Gene3D" id="3.90.400.10">
    <property type="entry name" value="Oligo-1,6-glucosidase, Domain 2"/>
    <property type="match status" value="1"/>
</dbReference>
<dbReference type="Gene3D" id="2.60.40.1180">
    <property type="entry name" value="Golgi alpha-mannosidase II"/>
    <property type="match status" value="1"/>
</dbReference>
<dbReference type="InterPro" id="IPR032091">
    <property type="entry name" value="Malt_amylase-like_C"/>
</dbReference>
<dbReference type="FunFam" id="3.20.20.80:FF:000064">
    <property type="entry name" value="Oligo-1,6-glucosidase"/>
    <property type="match status" value="2"/>
</dbReference>